<dbReference type="Pfam" id="PF02321">
    <property type="entry name" value="OEP"/>
    <property type="match status" value="2"/>
</dbReference>
<organism evidence="3 4">
    <name type="scientific">Candidatus Bacteroides merdipullorum</name>
    <dbReference type="NCBI Taxonomy" id="2838474"/>
    <lineage>
        <taxon>Bacteria</taxon>
        <taxon>Pseudomonadati</taxon>
        <taxon>Bacteroidota</taxon>
        <taxon>Bacteroidia</taxon>
        <taxon>Bacteroidales</taxon>
        <taxon>Bacteroidaceae</taxon>
        <taxon>Bacteroides</taxon>
    </lineage>
</organism>
<dbReference type="EMBL" id="DXCK01000130">
    <property type="protein sequence ID" value="HIZ02550.1"/>
    <property type="molecule type" value="Genomic_DNA"/>
</dbReference>
<evidence type="ECO:0000256" key="1">
    <source>
        <dbReference type="ARBA" id="ARBA00007613"/>
    </source>
</evidence>
<evidence type="ECO:0000313" key="4">
    <source>
        <dbReference type="Proteomes" id="UP000824023"/>
    </source>
</evidence>
<comment type="caution">
    <text evidence="3">The sequence shown here is derived from an EMBL/GenBank/DDBJ whole genome shotgun (WGS) entry which is preliminary data.</text>
</comment>
<dbReference type="GO" id="GO:0005886">
    <property type="term" value="C:plasma membrane"/>
    <property type="evidence" value="ECO:0007669"/>
    <property type="project" value="UniProtKB-SubCell"/>
</dbReference>
<reference evidence="3" key="2">
    <citation type="submission" date="2021-04" db="EMBL/GenBank/DDBJ databases">
        <authorList>
            <person name="Gilroy R."/>
        </authorList>
    </citation>
    <scope>NUCLEOTIDE SEQUENCE</scope>
    <source>
        <strain evidence="3">ChiHjej12B11-24981</strain>
    </source>
</reference>
<comment type="subcellular location">
    <subcellularLocation>
        <location evidence="2">Cell membrane</location>
        <topology evidence="2">Lipid-anchor</topology>
    </subcellularLocation>
</comment>
<dbReference type="AlphaFoldDB" id="A0A9D2A9R1"/>
<dbReference type="SUPFAM" id="SSF56954">
    <property type="entry name" value="Outer membrane efflux proteins (OEP)"/>
    <property type="match status" value="1"/>
</dbReference>
<dbReference type="InterPro" id="IPR003423">
    <property type="entry name" value="OMP_efflux"/>
</dbReference>
<keyword evidence="2" id="KW-1134">Transmembrane beta strand</keyword>
<keyword evidence="2" id="KW-0812">Transmembrane</keyword>
<keyword evidence="2" id="KW-0564">Palmitate</keyword>
<keyword evidence="2" id="KW-0449">Lipoprotein</keyword>
<gene>
    <name evidence="3" type="ORF">H9819_09945</name>
</gene>
<dbReference type="GO" id="GO:0015562">
    <property type="term" value="F:efflux transmembrane transporter activity"/>
    <property type="evidence" value="ECO:0007669"/>
    <property type="project" value="InterPro"/>
</dbReference>
<name>A0A9D2A9R1_9BACE</name>
<dbReference type="NCBIfam" id="TIGR01845">
    <property type="entry name" value="outer_NodT"/>
    <property type="match status" value="1"/>
</dbReference>
<evidence type="ECO:0000313" key="3">
    <source>
        <dbReference type="EMBL" id="HIZ02550.1"/>
    </source>
</evidence>
<accession>A0A9D2A9R1</accession>
<dbReference type="Gene3D" id="2.20.200.10">
    <property type="entry name" value="Outer membrane efflux proteins (OEP)"/>
    <property type="match status" value="1"/>
</dbReference>
<dbReference type="PROSITE" id="PS51257">
    <property type="entry name" value="PROKAR_LIPOPROTEIN"/>
    <property type="match status" value="1"/>
</dbReference>
<dbReference type="InterPro" id="IPR010131">
    <property type="entry name" value="MdtP/NodT-like"/>
</dbReference>
<reference evidence="3" key="1">
    <citation type="journal article" date="2021" name="PeerJ">
        <title>Extensive microbial diversity within the chicken gut microbiome revealed by metagenomics and culture.</title>
        <authorList>
            <person name="Gilroy R."/>
            <person name="Ravi A."/>
            <person name="Getino M."/>
            <person name="Pursley I."/>
            <person name="Horton D.L."/>
            <person name="Alikhan N.F."/>
            <person name="Baker D."/>
            <person name="Gharbi K."/>
            <person name="Hall N."/>
            <person name="Watson M."/>
            <person name="Adriaenssens E.M."/>
            <person name="Foster-Nyarko E."/>
            <person name="Jarju S."/>
            <person name="Secka A."/>
            <person name="Antonio M."/>
            <person name="Oren A."/>
            <person name="Chaudhuri R.R."/>
            <person name="La Ragione R."/>
            <person name="Hildebrand F."/>
            <person name="Pallen M.J."/>
        </authorList>
    </citation>
    <scope>NUCLEOTIDE SEQUENCE</scope>
    <source>
        <strain evidence="3">ChiHjej12B11-24981</strain>
    </source>
</reference>
<evidence type="ECO:0000256" key="2">
    <source>
        <dbReference type="RuleBase" id="RU362097"/>
    </source>
</evidence>
<comment type="similarity">
    <text evidence="1 2">Belongs to the outer membrane factor (OMF) (TC 1.B.17) family.</text>
</comment>
<dbReference type="PANTHER" id="PTHR30203:SF33">
    <property type="entry name" value="BLR4455 PROTEIN"/>
    <property type="match status" value="1"/>
</dbReference>
<dbReference type="PANTHER" id="PTHR30203">
    <property type="entry name" value="OUTER MEMBRANE CATION EFFLUX PROTEIN"/>
    <property type="match status" value="1"/>
</dbReference>
<sequence>MKPIILCAVLVLLTGCHIYKPYHRPEVQTDGLYGPDVQATDTASIATLPWTALFTDPWLQNLIREGLAGNTDLGIARLRVREAEATLLSSRLAYLPSVSLAPQGGLSSYDGAKTTKTYSLAASAEWEIDLFGRLTNAKRGARAALEKSRAYSQAVQTQLIATIANSYYNLLMLDRQLDISRRTAESWAEVLRTYEAKWQVGEATEAAVAQARASKLSVEASVLTLQKQIRAQENSLSALLGSMPRRIDRSTLDAQRFPDTLTVGIPLQLLERRPDVRQAEQALAQAFYATHAARSAFYPGITLSGAAGWTNNNGAAIVNPGNWLLNALGSLMQPLFNRGRNIANLRIAKAQQEEALLSFRQSLLKAGGEVNDALMQWQTANDRLRIIGQQVASLQSAVDNTRKLMEYSSSSSYLEVLTARQNLLQAELTEANDRFDKIQGVINLYHALGGGAE</sequence>
<protein>
    <submittedName>
        <fullName evidence="3">Efflux transporter outer membrane subunit</fullName>
    </submittedName>
</protein>
<proteinExistence type="inferred from homology"/>
<dbReference type="Proteomes" id="UP000824023">
    <property type="component" value="Unassembled WGS sequence"/>
</dbReference>
<dbReference type="Gene3D" id="1.20.1600.10">
    <property type="entry name" value="Outer membrane efflux proteins (OEP)"/>
    <property type="match status" value="1"/>
</dbReference>
<keyword evidence="2" id="KW-0472">Membrane</keyword>